<dbReference type="EnsemblBacteria" id="AAM01377">
    <property type="protein sequence ID" value="AAM01377"/>
    <property type="gene ID" value="MK0160"/>
</dbReference>
<dbReference type="InterPro" id="IPR007509">
    <property type="entry name" value="DUF515"/>
</dbReference>
<dbReference type="Proteomes" id="UP000001826">
    <property type="component" value="Chromosome"/>
</dbReference>
<keyword evidence="2" id="KW-1185">Reference proteome</keyword>
<dbReference type="Pfam" id="PF04415">
    <property type="entry name" value="DUF515"/>
    <property type="match status" value="1"/>
</dbReference>
<sequence length="348" mass="38256">MIGAIVIGLIFLAAGGGAYYFFVYKPYVEQLEKLRAQKLKELNTYFTGPLAASPTRTKLQQQILSAETPEQLQAIDVVGAATVEWRRYLAKQIKMNQKKGRVELVTPEGPQLLTVRDALNKIRMMGVDELMKVQVKRPETVLIAIWADPNKTGPIKVGDRVTLSITNWALKKIAKVKNKEAYKGPNQISGAIVRYIMLIKGGLPDNFKIDLVSASALETMYRTGSSDLALRKVVFPAGLVTGRSYAVGGGTGVTYTLKNYPGLNTRVTSPHLSPVALVDLRDLVKAMAVERARRGGGFIRQLMSIEAREGIRSWENLLVIVEIPKDAVQPKVLIASSVKGGIWILPET</sequence>
<dbReference type="PaxDb" id="190192-MK0160"/>
<dbReference type="AlphaFoldDB" id="Q8TYY1"/>
<organism evidence="1 2">
    <name type="scientific">Methanopyrus kandleri (strain AV19 / DSM 6324 / JCM 9639 / NBRC 100938)</name>
    <dbReference type="NCBI Taxonomy" id="190192"/>
    <lineage>
        <taxon>Archaea</taxon>
        <taxon>Methanobacteriati</taxon>
        <taxon>Methanobacteriota</taxon>
        <taxon>Methanomada group</taxon>
        <taxon>Methanopyri</taxon>
        <taxon>Methanopyrales</taxon>
        <taxon>Methanopyraceae</taxon>
        <taxon>Methanopyrus</taxon>
    </lineage>
</organism>
<name>Q8TYY1_METKA</name>
<dbReference type="HOGENOM" id="CLU_795996_0_0_2"/>
<evidence type="ECO:0000313" key="2">
    <source>
        <dbReference type="Proteomes" id="UP000001826"/>
    </source>
</evidence>
<gene>
    <name evidence="1" type="ordered locus">MK0160</name>
</gene>
<proteinExistence type="predicted"/>
<protein>
    <submittedName>
        <fullName evidence="1">Uncharacterized protein conserved in archaea</fullName>
    </submittedName>
</protein>
<dbReference type="InParanoid" id="Q8TYY1"/>
<dbReference type="EMBL" id="AE009439">
    <property type="protein sequence ID" value="AAM01377.1"/>
    <property type="molecule type" value="Genomic_DNA"/>
</dbReference>
<dbReference type="STRING" id="190192.MK0160"/>
<accession>Q8TYY1</accession>
<dbReference type="KEGG" id="mka:MK0160"/>
<evidence type="ECO:0000313" key="1">
    <source>
        <dbReference type="EMBL" id="AAM01377.1"/>
    </source>
</evidence>
<reference evidence="1 2" key="1">
    <citation type="journal article" date="2002" name="Proc. Natl. Acad. Sci. U.S.A.">
        <title>The complete genome of hyperthermophile Methanopyrus kandleri AV19 and monophyly of archaeal methanogens.</title>
        <authorList>
            <person name="Slesarev A.I."/>
            <person name="Mezhevaya K.V."/>
            <person name="Makarova K.S."/>
            <person name="Polushin N.N."/>
            <person name="Shcherbinina O.V."/>
            <person name="Shakhova V.V."/>
            <person name="Belova G.I."/>
            <person name="Aravind L."/>
            <person name="Natale D.A."/>
            <person name="Rogozin I.B."/>
            <person name="Tatusov R.L."/>
            <person name="Wolf Y.I."/>
            <person name="Stetter K.O."/>
            <person name="Malykh A.G."/>
            <person name="Koonin E.V."/>
            <person name="Kozyavkin S.A."/>
        </authorList>
    </citation>
    <scope>NUCLEOTIDE SEQUENCE [LARGE SCALE GENOMIC DNA]</scope>
    <source>
        <strain evidence="2">AV19 / DSM 6324 / JCM 9639 / NBRC 100938</strain>
    </source>
</reference>